<dbReference type="PROSITE" id="PS51257">
    <property type="entry name" value="PROKAR_LIPOPROTEIN"/>
    <property type="match status" value="1"/>
</dbReference>
<keyword evidence="1" id="KW-0812">Transmembrane</keyword>
<evidence type="ECO:0000313" key="3">
    <source>
        <dbReference type="Proteomes" id="UP000013897"/>
    </source>
</evidence>
<organism evidence="2 3">
    <name type="scientific">Enterococcus faecium EnGen0192</name>
    <dbReference type="NCBI Taxonomy" id="1157487"/>
    <lineage>
        <taxon>Bacteria</taxon>
        <taxon>Bacillati</taxon>
        <taxon>Bacillota</taxon>
        <taxon>Bacilli</taxon>
        <taxon>Lactobacillales</taxon>
        <taxon>Enterococcaceae</taxon>
        <taxon>Enterococcus</taxon>
    </lineage>
</organism>
<evidence type="ECO:0008006" key="4">
    <source>
        <dbReference type="Google" id="ProtNLM"/>
    </source>
</evidence>
<gene>
    <name evidence="2" type="ORF">SSM_02158</name>
</gene>
<comment type="caution">
    <text evidence="2">The sequence shown here is derived from an EMBL/GenBank/DDBJ whole genome shotgun (WGS) entry which is preliminary data.</text>
</comment>
<sequence length="57" mass="6488">MHKGIYAGLLGTVILFSACGYKKRILLKNIQQPFQQLRLVQLKVLLLLPLLILLLVM</sequence>
<evidence type="ECO:0000313" key="2">
    <source>
        <dbReference type="EMBL" id="EOM21852.1"/>
    </source>
</evidence>
<accession>A0A829FD30</accession>
<keyword evidence="1" id="KW-0472">Membrane</keyword>
<proteinExistence type="predicted"/>
<keyword evidence="1" id="KW-1133">Transmembrane helix</keyword>
<name>A0A829FD30_ENTFC</name>
<dbReference type="EMBL" id="AITY01000039">
    <property type="protein sequence ID" value="EOM21852.1"/>
    <property type="molecule type" value="Genomic_DNA"/>
</dbReference>
<dbReference type="Proteomes" id="UP000013897">
    <property type="component" value="Unassembled WGS sequence"/>
</dbReference>
<feature type="transmembrane region" description="Helical" evidence="1">
    <location>
        <begin position="36"/>
        <end position="56"/>
    </location>
</feature>
<dbReference type="AlphaFoldDB" id="A0A829FD30"/>
<protein>
    <recommendedName>
        <fullName evidence="4">Lipoprotein</fullName>
    </recommendedName>
</protein>
<evidence type="ECO:0000256" key="1">
    <source>
        <dbReference type="SAM" id="Phobius"/>
    </source>
</evidence>
<reference evidence="2 3" key="1">
    <citation type="submission" date="2013-02" db="EMBL/GenBank/DDBJ databases">
        <title>The Genome Sequence of Enterococcus faecium HM1072.</title>
        <authorList>
            <consortium name="The Broad Institute Genome Sequencing Platform"/>
            <consortium name="The Broad Institute Genome Sequencing Center for Infectious Disease"/>
            <person name="Earl A.M."/>
            <person name="Gilmore M.S."/>
            <person name="Lebreton F."/>
            <person name="Courvalin P."/>
            <person name="Walker B."/>
            <person name="Young S.K."/>
            <person name="Zeng Q."/>
            <person name="Gargeya S."/>
            <person name="Fitzgerald M."/>
            <person name="Haas B."/>
            <person name="Abouelleil A."/>
            <person name="Alvarado L."/>
            <person name="Arachchi H.M."/>
            <person name="Berlin A.M."/>
            <person name="Chapman S.B."/>
            <person name="Dewar J."/>
            <person name="Goldberg J."/>
            <person name="Griggs A."/>
            <person name="Gujja S."/>
            <person name="Hansen M."/>
            <person name="Howarth C."/>
            <person name="Imamovic A."/>
            <person name="Larimer J."/>
            <person name="McCowan C."/>
            <person name="Murphy C."/>
            <person name="Neiman D."/>
            <person name="Pearson M."/>
            <person name="Priest M."/>
            <person name="Roberts A."/>
            <person name="Saif S."/>
            <person name="Shea T."/>
            <person name="Sisk P."/>
            <person name="Sykes S."/>
            <person name="Wortman J."/>
            <person name="Nusbaum C."/>
            <person name="Birren B."/>
        </authorList>
    </citation>
    <scope>NUCLEOTIDE SEQUENCE [LARGE SCALE GENOMIC DNA]</scope>
    <source>
        <strain evidence="2 3">HM1072</strain>
    </source>
</reference>